<feature type="transmembrane region" description="Helical" evidence="1">
    <location>
        <begin position="90"/>
        <end position="112"/>
    </location>
</feature>
<feature type="transmembrane region" description="Helical" evidence="1">
    <location>
        <begin position="124"/>
        <end position="145"/>
    </location>
</feature>
<evidence type="ECO:0000256" key="1">
    <source>
        <dbReference type="SAM" id="Phobius"/>
    </source>
</evidence>
<keyword evidence="1" id="KW-0812">Transmembrane</keyword>
<dbReference type="Proteomes" id="UP001597218">
    <property type="component" value="Unassembled WGS sequence"/>
</dbReference>
<evidence type="ECO:0000313" key="2">
    <source>
        <dbReference type="EMBL" id="MFD1929293.1"/>
    </source>
</evidence>
<dbReference type="EMBL" id="JBHUGI010000034">
    <property type="protein sequence ID" value="MFD1929293.1"/>
    <property type="molecule type" value="Genomic_DNA"/>
</dbReference>
<reference evidence="3" key="1">
    <citation type="journal article" date="2019" name="Int. J. Syst. Evol. Microbiol.">
        <title>The Global Catalogue of Microorganisms (GCM) 10K type strain sequencing project: providing services to taxonomists for standard genome sequencing and annotation.</title>
        <authorList>
            <consortium name="The Broad Institute Genomics Platform"/>
            <consortium name="The Broad Institute Genome Sequencing Center for Infectious Disease"/>
            <person name="Wu L."/>
            <person name="Ma J."/>
        </authorList>
    </citation>
    <scope>NUCLEOTIDE SEQUENCE [LARGE SCALE GENOMIC DNA]</scope>
    <source>
        <strain evidence="3">CGMCC 4.7177</strain>
    </source>
</reference>
<accession>A0ABW4SI97</accession>
<feature type="transmembrane region" description="Helical" evidence="1">
    <location>
        <begin position="66"/>
        <end position="84"/>
    </location>
</feature>
<sequence length="163" mass="17824">MIFAALMAAFAAILQSAGGLLVGIGFFISPFATAPILMATLVSFRSGVFTYFVSILLLLIIQPAELFIFPFTTGLLGLGLGWSFRALSSSYGIVFMNGVLLFLGICIPLYVLGFPVFGPSSTSSISVTMLVLIFVFSLLYSWIWLEFGLFLLRKIQKFVLYSK</sequence>
<evidence type="ECO:0008006" key="4">
    <source>
        <dbReference type="Google" id="ProtNLM"/>
    </source>
</evidence>
<evidence type="ECO:0000313" key="3">
    <source>
        <dbReference type="Proteomes" id="UP001597218"/>
    </source>
</evidence>
<protein>
    <recommendedName>
        <fullName evidence="4">DUF2232 domain-containing protein</fullName>
    </recommendedName>
</protein>
<gene>
    <name evidence="2" type="ORF">ACFSFY_14725</name>
</gene>
<keyword evidence="1" id="KW-1133">Transmembrane helix</keyword>
<proteinExistence type="predicted"/>
<name>A0ABW4SI97_9BACL</name>
<feature type="transmembrane region" description="Helical" evidence="1">
    <location>
        <begin position="35"/>
        <end position="59"/>
    </location>
</feature>
<organism evidence="2 3">
    <name type="scientific">Sporosarcina siberiensis</name>
    <dbReference type="NCBI Taxonomy" id="1365606"/>
    <lineage>
        <taxon>Bacteria</taxon>
        <taxon>Bacillati</taxon>
        <taxon>Bacillota</taxon>
        <taxon>Bacilli</taxon>
        <taxon>Bacillales</taxon>
        <taxon>Caryophanaceae</taxon>
        <taxon>Sporosarcina</taxon>
    </lineage>
</organism>
<comment type="caution">
    <text evidence="2">The sequence shown here is derived from an EMBL/GenBank/DDBJ whole genome shotgun (WGS) entry which is preliminary data.</text>
</comment>
<keyword evidence="3" id="KW-1185">Reference proteome</keyword>
<dbReference type="RefSeq" id="WP_381539309.1">
    <property type="nucleotide sequence ID" value="NZ_JBHUGI010000034.1"/>
</dbReference>
<keyword evidence="1" id="KW-0472">Membrane</keyword>